<reference evidence="2 3" key="1">
    <citation type="submission" date="2018-07" db="EMBL/GenBank/DDBJ databases">
        <title>Genomic Encyclopedia of Type Strains, Phase IV (KMG-IV): sequencing the most valuable type-strain genomes for metagenomic binning, comparative biology and taxonomic classification.</title>
        <authorList>
            <person name="Goeker M."/>
        </authorList>
    </citation>
    <scope>NUCLEOTIDE SEQUENCE [LARGE SCALE GENOMIC DNA]</scope>
    <source>
        <strain evidence="2 3">DSM 21634</strain>
    </source>
</reference>
<organism evidence="2 3">
    <name type="scientific">Pseudorhodoferax soli</name>
    <dbReference type="NCBI Taxonomy" id="545864"/>
    <lineage>
        <taxon>Bacteria</taxon>
        <taxon>Pseudomonadati</taxon>
        <taxon>Pseudomonadota</taxon>
        <taxon>Betaproteobacteria</taxon>
        <taxon>Burkholderiales</taxon>
        <taxon>Comamonadaceae</taxon>
    </lineage>
</organism>
<proteinExistence type="predicted"/>
<name>A0A368XK47_9BURK</name>
<comment type="caution">
    <text evidence="2">The sequence shown here is derived from an EMBL/GenBank/DDBJ whole genome shotgun (WGS) entry which is preliminary data.</text>
</comment>
<dbReference type="EMBL" id="QPJK01000008">
    <property type="protein sequence ID" value="RCW68225.1"/>
    <property type="molecule type" value="Genomic_DNA"/>
</dbReference>
<sequence length="45" mass="5141">MDINTLRSVATVASFIAFVAIWAWAWSRGNRQSFDEAAHLPFEQE</sequence>
<accession>A0A368XK47</accession>
<keyword evidence="1" id="KW-1133">Transmembrane helix</keyword>
<keyword evidence="1" id="KW-0812">Transmembrane</keyword>
<evidence type="ECO:0000313" key="2">
    <source>
        <dbReference type="EMBL" id="RCW68225.1"/>
    </source>
</evidence>
<gene>
    <name evidence="2" type="ORF">DES41_108408</name>
</gene>
<feature type="transmembrane region" description="Helical" evidence="1">
    <location>
        <begin position="6"/>
        <end position="25"/>
    </location>
</feature>
<keyword evidence="1" id="KW-0472">Membrane</keyword>
<keyword evidence="3" id="KW-1185">Reference proteome</keyword>
<dbReference type="Pfam" id="PF05545">
    <property type="entry name" value="FixQ"/>
    <property type="match status" value="1"/>
</dbReference>
<dbReference type="InterPro" id="IPR008621">
    <property type="entry name" value="Cbb3-typ_cyt_oxidase_comp"/>
</dbReference>
<dbReference type="Proteomes" id="UP000252884">
    <property type="component" value="Unassembled WGS sequence"/>
</dbReference>
<dbReference type="RefSeq" id="WP_114470739.1">
    <property type="nucleotide sequence ID" value="NZ_QPJK01000008.1"/>
</dbReference>
<dbReference type="AlphaFoldDB" id="A0A368XK47"/>
<evidence type="ECO:0000313" key="3">
    <source>
        <dbReference type="Proteomes" id="UP000252884"/>
    </source>
</evidence>
<protein>
    <submittedName>
        <fullName evidence="2">Cytochrome c oxidase cbb3-type subunit 4</fullName>
    </submittedName>
</protein>
<evidence type="ECO:0000256" key="1">
    <source>
        <dbReference type="SAM" id="Phobius"/>
    </source>
</evidence>